<dbReference type="InterPro" id="IPR010106">
    <property type="entry name" value="RpnA"/>
</dbReference>
<gene>
    <name evidence="3" type="ORF">LEP1GSC104_0828</name>
</gene>
<dbReference type="Proteomes" id="UP000006324">
    <property type="component" value="Unassembled WGS sequence"/>
</dbReference>
<dbReference type="PANTHER" id="PTHR34611:SF2">
    <property type="entry name" value="INACTIVE RECOMBINATION-PROMOTING NUCLEASE-LIKE PROTEIN RPNE-RELATED"/>
    <property type="match status" value="1"/>
</dbReference>
<dbReference type="AlphaFoldDB" id="A0A0F6HC35"/>
<comment type="similarity">
    <text evidence="1">Belongs to the Rpn/YhgA-like nuclease family.</text>
</comment>
<feature type="domain" description="Transposase (putative) YhgA-like" evidence="2">
    <location>
        <begin position="6"/>
        <end position="205"/>
    </location>
</feature>
<evidence type="ECO:0000256" key="1">
    <source>
        <dbReference type="ARBA" id="ARBA00009787"/>
    </source>
</evidence>
<sequence length="304" mass="35565">MSEVNNPHDRLIRETLQDKIEAISFFRRTLPPEVVELLDLEKLELSESSFVSEELKAEQTDLLFRIPLRSGNQASIYILFEHKSYLDNTIYIQLLGYLTEIYRSQQRNLEKLSVVIPFVFYHGEKEWKLGENFLHQFKITQEESIHLRQFIPDFKIDLFDLSGMEIQEKLESITLQVIFGVVQRIREGEEKFQKSLPALFSLLLEIGEESKRVALLNKLLLYIYNVRDSKPSVLKKMLHLSRLERYEELAMTTAEKLIQEGKLEGKIEGKIEDARKMFAKGIDLNTVLEITDLTEKDLRDNGLI</sequence>
<reference evidence="3 4" key="1">
    <citation type="submission" date="2012-09" db="EMBL/GenBank/DDBJ databases">
        <authorList>
            <person name="Harkins D.M."/>
            <person name="Durkin A.S."/>
            <person name="Brinkac L.M."/>
            <person name="Selengut J.D."/>
            <person name="Sanka R."/>
            <person name="DePew J."/>
            <person name="Purushe J."/>
            <person name="Chanthongthip A."/>
            <person name="Lattana O."/>
            <person name="Phetsouvanh R."/>
            <person name="Newton P.N."/>
            <person name="Vinetz J.M."/>
            <person name="Sutton G.G."/>
            <person name="Nelson W.C."/>
            <person name="Fouts D.E."/>
        </authorList>
    </citation>
    <scope>NUCLEOTIDE SEQUENCE [LARGE SCALE GENOMIC DNA]</scope>
    <source>
        <strain evidence="3 4">UI 12621</strain>
    </source>
</reference>
<organism evidence="3 4">
    <name type="scientific">Leptospira interrogans str. UI 12621</name>
    <dbReference type="NCBI Taxonomy" id="1049937"/>
    <lineage>
        <taxon>Bacteria</taxon>
        <taxon>Pseudomonadati</taxon>
        <taxon>Spirochaetota</taxon>
        <taxon>Spirochaetia</taxon>
        <taxon>Leptospirales</taxon>
        <taxon>Leptospiraceae</taxon>
        <taxon>Leptospira</taxon>
    </lineage>
</organism>
<accession>A0A0F6HC35</accession>
<dbReference type="InterPro" id="IPR006842">
    <property type="entry name" value="Transposase_31"/>
</dbReference>
<evidence type="ECO:0000259" key="2">
    <source>
        <dbReference type="Pfam" id="PF04754"/>
    </source>
</evidence>
<dbReference type="InterPro" id="IPR051699">
    <property type="entry name" value="Rpn/YhgA-like_nuclease"/>
</dbReference>
<proteinExistence type="inferred from homology"/>
<dbReference type="EMBL" id="AHNQ02000020">
    <property type="protein sequence ID" value="EKO25862.1"/>
    <property type="molecule type" value="Genomic_DNA"/>
</dbReference>
<dbReference type="PANTHER" id="PTHR34611">
    <property type="match status" value="1"/>
</dbReference>
<dbReference type="RefSeq" id="WP_000005731.1">
    <property type="nucleotide sequence ID" value="NZ_AHNQ02000020.1"/>
</dbReference>
<evidence type="ECO:0000313" key="4">
    <source>
        <dbReference type="Proteomes" id="UP000006324"/>
    </source>
</evidence>
<dbReference type="NCBIfam" id="TIGR01784">
    <property type="entry name" value="T_den_put_tspse"/>
    <property type="match status" value="1"/>
</dbReference>
<dbReference type="GO" id="GO:1990238">
    <property type="term" value="F:double-stranded DNA endonuclease activity"/>
    <property type="evidence" value="ECO:0007669"/>
    <property type="project" value="TreeGrafter"/>
</dbReference>
<dbReference type="GO" id="GO:0006310">
    <property type="term" value="P:DNA recombination"/>
    <property type="evidence" value="ECO:0007669"/>
    <property type="project" value="TreeGrafter"/>
</dbReference>
<comment type="caution">
    <text evidence="3">The sequence shown here is derived from an EMBL/GenBank/DDBJ whole genome shotgun (WGS) entry which is preliminary data.</text>
</comment>
<evidence type="ECO:0000313" key="3">
    <source>
        <dbReference type="EMBL" id="EKO25862.1"/>
    </source>
</evidence>
<dbReference type="Pfam" id="PF04754">
    <property type="entry name" value="Transposase_31"/>
    <property type="match status" value="1"/>
</dbReference>
<protein>
    <recommendedName>
        <fullName evidence="2">Transposase (putative) YhgA-like domain-containing protein</fullName>
    </recommendedName>
</protein>
<name>A0A0F6HC35_LEPIR</name>